<reference evidence="1 2" key="1">
    <citation type="submission" date="2024-04" db="EMBL/GenBank/DDBJ databases">
        <title>Tritrichomonas musculus Genome.</title>
        <authorList>
            <person name="Alves-Ferreira E."/>
            <person name="Grigg M."/>
            <person name="Lorenzi H."/>
            <person name="Galac M."/>
        </authorList>
    </citation>
    <scope>NUCLEOTIDE SEQUENCE [LARGE SCALE GENOMIC DNA]</scope>
    <source>
        <strain evidence="1 2">EAF2021</strain>
    </source>
</reference>
<gene>
    <name evidence="1" type="ORF">M9Y10_034997</name>
</gene>
<evidence type="ECO:0000313" key="1">
    <source>
        <dbReference type="EMBL" id="KAK8890225.1"/>
    </source>
</evidence>
<protein>
    <submittedName>
        <fullName evidence="1">Uncharacterized protein</fullName>
    </submittedName>
</protein>
<accession>A0ABR2KJN9</accession>
<name>A0ABR2KJN9_9EUKA</name>
<proteinExistence type="predicted"/>
<dbReference type="Proteomes" id="UP001470230">
    <property type="component" value="Unassembled WGS sequence"/>
</dbReference>
<organism evidence="1 2">
    <name type="scientific">Tritrichomonas musculus</name>
    <dbReference type="NCBI Taxonomy" id="1915356"/>
    <lineage>
        <taxon>Eukaryota</taxon>
        <taxon>Metamonada</taxon>
        <taxon>Parabasalia</taxon>
        <taxon>Tritrichomonadida</taxon>
        <taxon>Tritrichomonadidae</taxon>
        <taxon>Tritrichomonas</taxon>
    </lineage>
</organism>
<sequence length="73" mass="8293">MVIIDYLSDEDIEHAFDSYTAFKPILPMEMRDICTCSIVKGKDHEYLYIMPSQMKDSASIGKVDIIDPMTGKS</sequence>
<comment type="caution">
    <text evidence="1">The sequence shown here is derived from an EMBL/GenBank/DDBJ whole genome shotgun (WGS) entry which is preliminary data.</text>
</comment>
<dbReference type="EMBL" id="JAPFFF010000005">
    <property type="protein sequence ID" value="KAK8890225.1"/>
    <property type="molecule type" value="Genomic_DNA"/>
</dbReference>
<evidence type="ECO:0000313" key="2">
    <source>
        <dbReference type="Proteomes" id="UP001470230"/>
    </source>
</evidence>
<keyword evidence="2" id="KW-1185">Reference proteome</keyword>